<evidence type="ECO:0000313" key="1">
    <source>
        <dbReference type="EMBL" id="STV83500.1"/>
    </source>
</evidence>
<comment type="caution">
    <text evidence="1">The sequence shown here is derived from an EMBL/GenBank/DDBJ whole genome shotgun (WGS) entry which is preliminary data.</text>
</comment>
<name>A0A7H4N8U1_9ENTR</name>
<sequence>MAQRKEFGRRSSYARKQVITEELTRILIDQQLNEWDGWPIVRS</sequence>
<protein>
    <submittedName>
        <fullName evidence="1">Type I restriction-modification system</fullName>
    </submittedName>
</protein>
<accession>A0A7H4N8U1</accession>
<proteinExistence type="predicted"/>
<reference evidence="1 2" key="1">
    <citation type="submission" date="2018-06" db="EMBL/GenBank/DDBJ databases">
        <authorList>
            <consortium name="Pathogen Informatics"/>
            <person name="Doyle S."/>
        </authorList>
    </citation>
    <scope>NUCLEOTIDE SEQUENCE [LARGE SCALE GENOMIC DNA]</scope>
    <source>
        <strain evidence="1 2">NCTC11685</strain>
    </source>
</reference>
<dbReference type="AlphaFoldDB" id="A0A7H4N8U1"/>
<organism evidence="1 2">
    <name type="scientific">Klebsiella michiganensis</name>
    <dbReference type="NCBI Taxonomy" id="1134687"/>
    <lineage>
        <taxon>Bacteria</taxon>
        <taxon>Pseudomonadati</taxon>
        <taxon>Pseudomonadota</taxon>
        <taxon>Gammaproteobacteria</taxon>
        <taxon>Enterobacterales</taxon>
        <taxon>Enterobacteriaceae</taxon>
        <taxon>Klebsiella/Raoultella group</taxon>
        <taxon>Klebsiella</taxon>
    </lineage>
</organism>
<evidence type="ECO:0000313" key="2">
    <source>
        <dbReference type="Proteomes" id="UP000254863"/>
    </source>
</evidence>
<dbReference type="EMBL" id="UGMS01000001">
    <property type="protein sequence ID" value="STV83500.1"/>
    <property type="molecule type" value="Genomic_DNA"/>
</dbReference>
<dbReference type="Proteomes" id="UP000254863">
    <property type="component" value="Unassembled WGS sequence"/>
</dbReference>
<gene>
    <name evidence="1" type="ORF">NCTC11685_03502</name>
</gene>